<evidence type="ECO:0000313" key="3">
    <source>
        <dbReference type="Proteomes" id="UP000593719"/>
    </source>
</evidence>
<dbReference type="PROSITE" id="PS51257">
    <property type="entry name" value="PROKAR_LIPOPROTEIN"/>
    <property type="match status" value="1"/>
</dbReference>
<protein>
    <submittedName>
        <fullName evidence="2">DUF4266 domain-containing protein</fullName>
    </submittedName>
</protein>
<dbReference type="EMBL" id="CP041235">
    <property type="protein sequence ID" value="QOP42518.1"/>
    <property type="molecule type" value="Genomic_DNA"/>
</dbReference>
<name>A0A7M1B1B4_9BACT</name>
<sequence length="72" mass="8032">MKILFLVLLMLFITGCSEKLVRVMPYEKEFFAQDKMSLSPVAERAEQEGHIFLIREASAGGESSFQGGCGCR</sequence>
<keyword evidence="3" id="KW-1185">Reference proteome</keyword>
<gene>
    <name evidence="2" type="ORF">FJR45_00520</name>
</gene>
<dbReference type="RefSeq" id="WP_193150882.1">
    <property type="nucleotide sequence ID" value="NZ_CP041235.1"/>
</dbReference>
<feature type="domain" description="DUF4266" evidence="1">
    <location>
        <begin position="23"/>
        <end position="71"/>
    </location>
</feature>
<dbReference type="KEGG" id="ssei:FJR45_00520"/>
<accession>A0A7M1B1B4</accession>
<dbReference type="Pfam" id="PF14086">
    <property type="entry name" value="DUF4266"/>
    <property type="match status" value="1"/>
</dbReference>
<dbReference type="InterPro" id="IPR025362">
    <property type="entry name" value="DUF4266"/>
</dbReference>
<organism evidence="2 3">
    <name type="scientific">Sulfurimonas sediminis</name>
    <dbReference type="NCBI Taxonomy" id="2590020"/>
    <lineage>
        <taxon>Bacteria</taxon>
        <taxon>Pseudomonadati</taxon>
        <taxon>Campylobacterota</taxon>
        <taxon>Epsilonproteobacteria</taxon>
        <taxon>Campylobacterales</taxon>
        <taxon>Sulfurimonadaceae</taxon>
        <taxon>Sulfurimonas</taxon>
    </lineage>
</organism>
<evidence type="ECO:0000259" key="1">
    <source>
        <dbReference type="Pfam" id="PF14086"/>
    </source>
</evidence>
<dbReference type="Proteomes" id="UP000593719">
    <property type="component" value="Chromosome"/>
</dbReference>
<evidence type="ECO:0000313" key="2">
    <source>
        <dbReference type="EMBL" id="QOP42518.1"/>
    </source>
</evidence>
<reference evidence="2 3" key="1">
    <citation type="submission" date="2019-06" db="EMBL/GenBank/DDBJ databases">
        <title>Sulfurimonas gotlandica sp. nov., a chemoautotrophic and psychrotolerant epsilonproteobacterium isolated from a pelagic redoxcline, and an emended description of the genus Sulfurimonas.</title>
        <authorList>
            <person name="Wang S."/>
            <person name="Jiang L."/>
            <person name="Shao Z."/>
        </authorList>
    </citation>
    <scope>NUCLEOTIDE SEQUENCE [LARGE SCALE GENOMIC DNA]</scope>
    <source>
        <strain evidence="2 3">S2-6</strain>
    </source>
</reference>
<proteinExistence type="predicted"/>
<dbReference type="AlphaFoldDB" id="A0A7M1B1B4"/>